<dbReference type="EC" id="3.5.1.98" evidence="3"/>
<evidence type="ECO:0000256" key="8">
    <source>
        <dbReference type="ARBA" id="ARBA00023163"/>
    </source>
</evidence>
<keyword evidence="8" id="KW-0804">Transcription</keyword>
<reference evidence="11" key="1">
    <citation type="journal article" date="2019" name="Environ. Microbiol.">
        <title>Fungal ecological strategies reflected in gene transcription - a case study of two litter decomposers.</title>
        <authorList>
            <person name="Barbi F."/>
            <person name="Kohler A."/>
            <person name="Barry K."/>
            <person name="Baskaran P."/>
            <person name="Daum C."/>
            <person name="Fauchery L."/>
            <person name="Ihrmark K."/>
            <person name="Kuo A."/>
            <person name="LaButti K."/>
            <person name="Lipzen A."/>
            <person name="Morin E."/>
            <person name="Grigoriev I.V."/>
            <person name="Henrissat B."/>
            <person name="Lindahl B."/>
            <person name="Martin F."/>
        </authorList>
    </citation>
    <scope>NUCLEOTIDE SEQUENCE</scope>
    <source>
        <strain evidence="11">JB14</strain>
    </source>
</reference>
<dbReference type="EMBL" id="ML770111">
    <property type="protein sequence ID" value="KAE9384609.1"/>
    <property type="molecule type" value="Genomic_DNA"/>
</dbReference>
<feature type="domain" description="Histone deacetylase" evidence="10">
    <location>
        <begin position="25"/>
        <end position="170"/>
    </location>
</feature>
<dbReference type="AlphaFoldDB" id="A0A6A4GG75"/>
<comment type="similarity">
    <text evidence="2">Belongs to the histone deacetylase family. HD type 1 subfamily.</text>
</comment>
<dbReference type="InterPro" id="IPR023801">
    <property type="entry name" value="His_deacetylse_dom"/>
</dbReference>
<name>A0A6A4GG75_9AGAR</name>
<keyword evidence="7" id="KW-0805">Transcription regulation</keyword>
<keyword evidence="5" id="KW-0378">Hydrolase</keyword>
<evidence type="ECO:0000256" key="7">
    <source>
        <dbReference type="ARBA" id="ARBA00023015"/>
    </source>
</evidence>
<evidence type="ECO:0000256" key="1">
    <source>
        <dbReference type="ARBA" id="ARBA00004123"/>
    </source>
</evidence>
<dbReference type="Pfam" id="PF00850">
    <property type="entry name" value="Hist_deacetyl"/>
    <property type="match status" value="2"/>
</dbReference>
<organism evidence="11 12">
    <name type="scientific">Gymnopus androsaceus JB14</name>
    <dbReference type="NCBI Taxonomy" id="1447944"/>
    <lineage>
        <taxon>Eukaryota</taxon>
        <taxon>Fungi</taxon>
        <taxon>Dikarya</taxon>
        <taxon>Basidiomycota</taxon>
        <taxon>Agaricomycotina</taxon>
        <taxon>Agaricomycetes</taxon>
        <taxon>Agaricomycetidae</taxon>
        <taxon>Agaricales</taxon>
        <taxon>Marasmiineae</taxon>
        <taxon>Omphalotaceae</taxon>
        <taxon>Gymnopus</taxon>
    </lineage>
</organism>
<evidence type="ECO:0000259" key="10">
    <source>
        <dbReference type="Pfam" id="PF00850"/>
    </source>
</evidence>
<keyword evidence="9" id="KW-0539">Nucleus</keyword>
<dbReference type="OrthoDB" id="73273at2759"/>
<dbReference type="SUPFAM" id="SSF52768">
    <property type="entry name" value="Arginase/deacetylase"/>
    <property type="match status" value="1"/>
</dbReference>
<evidence type="ECO:0000313" key="11">
    <source>
        <dbReference type="EMBL" id="KAE9384609.1"/>
    </source>
</evidence>
<dbReference type="PANTHER" id="PTHR10625">
    <property type="entry name" value="HISTONE DEACETYLASE HDAC1-RELATED"/>
    <property type="match status" value="1"/>
</dbReference>
<feature type="domain" description="Histone deacetylase" evidence="10">
    <location>
        <begin position="187"/>
        <end position="360"/>
    </location>
</feature>
<evidence type="ECO:0000256" key="9">
    <source>
        <dbReference type="ARBA" id="ARBA00023242"/>
    </source>
</evidence>
<dbReference type="GO" id="GO:0005634">
    <property type="term" value="C:nucleus"/>
    <property type="evidence" value="ECO:0007669"/>
    <property type="project" value="UniProtKB-SubCell"/>
</dbReference>
<evidence type="ECO:0000313" key="12">
    <source>
        <dbReference type="Proteomes" id="UP000799118"/>
    </source>
</evidence>
<dbReference type="PANTHER" id="PTHR10625:SF14">
    <property type="entry name" value="HISTONE DEACETYLASE 8"/>
    <property type="match status" value="1"/>
</dbReference>
<dbReference type="InterPro" id="IPR037138">
    <property type="entry name" value="His_deacetylse_dom_sf"/>
</dbReference>
<dbReference type="Gene3D" id="3.40.800.20">
    <property type="entry name" value="Histone deacetylase domain"/>
    <property type="match status" value="1"/>
</dbReference>
<dbReference type="GO" id="GO:0141221">
    <property type="term" value="F:histone deacetylase activity, hydrolytic mechanism"/>
    <property type="evidence" value="ECO:0007669"/>
    <property type="project" value="UniProtKB-EC"/>
</dbReference>
<dbReference type="InterPro" id="IPR000286">
    <property type="entry name" value="HDACs"/>
</dbReference>
<keyword evidence="4" id="KW-0678">Repressor</keyword>
<dbReference type="InterPro" id="IPR023696">
    <property type="entry name" value="Ureohydrolase_dom_sf"/>
</dbReference>
<evidence type="ECO:0000256" key="4">
    <source>
        <dbReference type="ARBA" id="ARBA00022491"/>
    </source>
</evidence>
<gene>
    <name evidence="11" type="ORF">BT96DRAFT_641036</name>
</gene>
<comment type="subcellular location">
    <subcellularLocation>
        <location evidence="1">Nucleus</location>
    </subcellularLocation>
</comment>
<protein>
    <recommendedName>
        <fullName evidence="3">histone deacetylase</fullName>
        <ecNumber evidence="3">3.5.1.98</ecNumber>
    </recommendedName>
</protein>
<dbReference type="PRINTS" id="PR01270">
    <property type="entry name" value="HDASUPER"/>
</dbReference>
<evidence type="ECO:0000256" key="2">
    <source>
        <dbReference type="ARBA" id="ARBA00006457"/>
    </source>
</evidence>
<accession>A0A6A4GG75</accession>
<evidence type="ECO:0000256" key="6">
    <source>
        <dbReference type="ARBA" id="ARBA00022853"/>
    </source>
</evidence>
<keyword evidence="12" id="KW-1185">Reference proteome</keyword>
<keyword evidence="6" id="KW-0156">Chromatin regulator</keyword>
<evidence type="ECO:0000256" key="5">
    <source>
        <dbReference type="ARBA" id="ARBA00022801"/>
    </source>
</evidence>
<dbReference type="Proteomes" id="UP000799118">
    <property type="component" value="Unassembled WGS sequence"/>
</dbReference>
<sequence length="438" mass="47676">MSSSPASVVIYILSQDLVKYSSRLPSNPGRSLLVHSLAKSLGLLSSDYGAPRRIKVVKPKPATKDELAVYHAQDYLDAVLRKETGSDELNSEIEHLAEFGLEHDCPRFTGLAEYIRLVAGATLTAANALRLGYANIAINWDGGRHHAQKSRASGFCYVADCVLAILLLRKADPALSLSALADSTSESAVVATILRQKKTRVMYLDLDVHFSDGVSQAFYAPVSSTPSQVLTLSIHHAAPGFFPTSPLAQLPSTSFDPFTLSLPLLEGASNRTYATIWPIVERIKDIFDPNYVVVQCGVDGLAGDSKCKVFNWGLDVEDEGSLGWCVSRIVNNWSCKKLFLGGGGYHSPNAARAWSHLTSIILGNPVHVSTDIPDDPGFPLYAPSFTLDVPVGNMHDMNSKEYFAEVKTRFDMACEMLQERVAPSKTDMVQNAIDISAR</sequence>
<evidence type="ECO:0000256" key="3">
    <source>
        <dbReference type="ARBA" id="ARBA00012111"/>
    </source>
</evidence>
<proteinExistence type="inferred from homology"/>
<dbReference type="GO" id="GO:0031507">
    <property type="term" value="P:heterochromatin formation"/>
    <property type="evidence" value="ECO:0007669"/>
    <property type="project" value="TreeGrafter"/>
</dbReference>